<feature type="domain" description="Peptidase M50" evidence="12">
    <location>
        <begin position="9"/>
        <end position="606"/>
    </location>
</feature>
<dbReference type="RefSeq" id="WP_020359245.1">
    <property type="nucleotide sequence ID" value="NZ_KE360587.1"/>
</dbReference>
<dbReference type="GO" id="GO:0008237">
    <property type="term" value="F:metallopeptidase activity"/>
    <property type="evidence" value="ECO:0007669"/>
    <property type="project" value="UniProtKB-KW"/>
</dbReference>
<keyword evidence="4" id="KW-0645">Protease</keyword>
<dbReference type="CDD" id="cd06163">
    <property type="entry name" value="S2P-M50_PDZ_RseP-like"/>
    <property type="match status" value="1"/>
</dbReference>
<evidence type="ECO:0000256" key="1">
    <source>
        <dbReference type="ARBA" id="ARBA00001947"/>
    </source>
</evidence>
<dbReference type="Pfam" id="PF02163">
    <property type="entry name" value="Peptidase_M50"/>
    <property type="match status" value="1"/>
</dbReference>
<dbReference type="SUPFAM" id="SSF50156">
    <property type="entry name" value="PDZ domain-like"/>
    <property type="match status" value="1"/>
</dbReference>
<evidence type="ECO:0000256" key="3">
    <source>
        <dbReference type="ARBA" id="ARBA00007931"/>
    </source>
</evidence>
<evidence type="ECO:0000259" key="12">
    <source>
        <dbReference type="Pfam" id="PF02163"/>
    </source>
</evidence>
<evidence type="ECO:0000256" key="9">
    <source>
        <dbReference type="ARBA" id="ARBA00023049"/>
    </source>
</evidence>
<gene>
    <name evidence="13" type="primary">rseP</name>
    <name evidence="13" type="ORF">CP10881SC42_0654</name>
</gene>
<evidence type="ECO:0000256" key="10">
    <source>
        <dbReference type="ARBA" id="ARBA00023136"/>
    </source>
</evidence>
<accession>A0ABP2X695</accession>
<comment type="caution">
    <text evidence="13">The sequence shown here is derived from an EMBL/GenBank/DDBJ whole genome shotgun (WGS) entry which is preliminary data.</text>
</comment>
<protein>
    <submittedName>
        <fullName evidence="13">RIP metalloprotease RseP</fullName>
        <ecNumber evidence="13">3.4.24.-</ecNumber>
    </submittedName>
</protein>
<feature type="transmembrane region" description="Helical" evidence="11">
    <location>
        <begin position="565"/>
        <end position="584"/>
    </location>
</feature>
<reference evidence="13" key="1">
    <citation type="submission" date="2013-04" db="EMBL/GenBank/DDBJ databases">
        <title>Genome sequence of Chlamydia psittaci 10_881_SC42.</title>
        <authorList>
            <person name="Huot-Creasy H."/>
            <person name="McCracken C.L."/>
            <person name="Humphries M."/>
            <person name="Sachse K."/>
            <person name="Laroucau K."/>
            <person name="Bavoil P."/>
            <person name="Myers G.S."/>
        </authorList>
    </citation>
    <scope>NUCLEOTIDE SEQUENCE [LARGE SCALE GENOMIC DNA]</scope>
    <source>
        <strain evidence="13">10_881_SC42</strain>
    </source>
</reference>
<dbReference type="PANTHER" id="PTHR42837:SF2">
    <property type="entry name" value="MEMBRANE METALLOPROTEASE ARASP2, CHLOROPLASTIC-RELATED"/>
    <property type="match status" value="1"/>
</dbReference>
<comment type="subcellular location">
    <subcellularLocation>
        <location evidence="2">Membrane</location>
        <topology evidence="2">Multi-pass membrane protein</topology>
    </subcellularLocation>
</comment>
<comment type="cofactor">
    <cofactor evidence="1">
        <name>Zn(2+)</name>
        <dbReference type="ChEBI" id="CHEBI:29105"/>
    </cofactor>
</comment>
<keyword evidence="7" id="KW-0862">Zinc</keyword>
<sequence>MTIIYFILAALALGVLVLIHELGHLLAAKCVGMAVESFSIGFGPALYKKKIGDIEYRIGIFPFGGYVRIKGMDKKEKGLSTSQDSVYDIPQGFFSKSPWKRIFVLAAGPLANILLAFIVFGALYVCGGRTKAYSEYSSIVGWAHPLLKEKGLKVGDEILTCNNKRYSSDKDGVTAALLDGYLFLQGMHPSYLSNDIASFFTLDTEFNVNKLGIPLAGASYLLYRHQEQITNHSPMANVGMRAGDRLVWMDGELLFSPIQISQLLEEAYAFLKVLRDDQELFVRVPRVRASTLYLSPYIRNELIDNQYEAGIKGKWSSLYTIPYIVNSYGYIEGELHPVDPESPFPNMEKKLELGDRILSIDSIPVSSSIDILRLLQDHKVSIIVQNMTPEQLEEVDSSIANQRFLESYNANDLMNIIQSIGSGHEVRQSGQYRLLPPIQPKPWISIYSDKLLHHRREIAKKLKNQKQRRYYLDRIEKEKQRLSLGIPLEDAVVRYNPRPTVLMWAIIKDSLRTIKALIFGRLHPQWLSGPVGIVHMLHKGWSLGLSEALFWIGLVSVNLSVLNLLPIPILDGGYIVLCLWEIVTRRRLNMQLVEKMLIPFSLLLIIFFIFLTFQDVFRFFVAS</sequence>
<dbReference type="PANTHER" id="PTHR42837">
    <property type="entry name" value="REGULATOR OF SIGMA-E PROTEASE RSEP"/>
    <property type="match status" value="1"/>
</dbReference>
<dbReference type="InterPro" id="IPR008915">
    <property type="entry name" value="Peptidase_M50"/>
</dbReference>
<dbReference type="EC" id="3.4.24.-" evidence="13"/>
<dbReference type="InterPro" id="IPR004387">
    <property type="entry name" value="Pept_M50_Zn"/>
</dbReference>
<evidence type="ECO:0000256" key="8">
    <source>
        <dbReference type="ARBA" id="ARBA00022989"/>
    </source>
</evidence>
<keyword evidence="5 11" id="KW-0812">Transmembrane</keyword>
<dbReference type="InterPro" id="IPR036034">
    <property type="entry name" value="PDZ_sf"/>
</dbReference>
<evidence type="ECO:0000256" key="6">
    <source>
        <dbReference type="ARBA" id="ARBA00022801"/>
    </source>
</evidence>
<comment type="similarity">
    <text evidence="3">Belongs to the peptidase M50B family.</text>
</comment>
<evidence type="ECO:0000256" key="2">
    <source>
        <dbReference type="ARBA" id="ARBA00004141"/>
    </source>
</evidence>
<keyword evidence="10 11" id="KW-0472">Membrane</keyword>
<evidence type="ECO:0000256" key="7">
    <source>
        <dbReference type="ARBA" id="ARBA00022833"/>
    </source>
</evidence>
<proteinExistence type="inferred from homology"/>
<dbReference type="Proteomes" id="UP000014821">
    <property type="component" value="Unassembled WGS sequence"/>
</dbReference>
<dbReference type="EMBL" id="ATND01000002">
    <property type="protein sequence ID" value="EPP38353.1"/>
    <property type="molecule type" value="Genomic_DNA"/>
</dbReference>
<feature type="transmembrane region" description="Helical" evidence="11">
    <location>
        <begin position="102"/>
        <end position="126"/>
    </location>
</feature>
<feature type="transmembrane region" description="Helical" evidence="11">
    <location>
        <begin position="596"/>
        <end position="613"/>
    </location>
</feature>
<evidence type="ECO:0000256" key="4">
    <source>
        <dbReference type="ARBA" id="ARBA00022670"/>
    </source>
</evidence>
<evidence type="ECO:0000313" key="13">
    <source>
        <dbReference type="EMBL" id="EPP38353.1"/>
    </source>
</evidence>
<evidence type="ECO:0000313" key="14">
    <source>
        <dbReference type="Proteomes" id="UP000014821"/>
    </source>
</evidence>
<evidence type="ECO:0000256" key="11">
    <source>
        <dbReference type="SAM" id="Phobius"/>
    </source>
</evidence>
<keyword evidence="8 11" id="KW-1133">Transmembrane helix</keyword>
<name>A0ABP2X695_9CHLA</name>
<keyword evidence="9 13" id="KW-0482">Metalloprotease</keyword>
<keyword evidence="6 13" id="KW-0378">Hydrolase</keyword>
<keyword evidence="14" id="KW-1185">Reference proteome</keyword>
<organism evidence="13 14">
    <name type="scientific">Chlamydia avium</name>
    <dbReference type="NCBI Taxonomy" id="1457141"/>
    <lineage>
        <taxon>Bacteria</taxon>
        <taxon>Pseudomonadati</taxon>
        <taxon>Chlamydiota</taxon>
        <taxon>Chlamydiia</taxon>
        <taxon>Chlamydiales</taxon>
        <taxon>Chlamydiaceae</taxon>
        <taxon>Chlamydia/Chlamydophila group</taxon>
        <taxon>Chlamydia</taxon>
    </lineage>
</organism>
<evidence type="ECO:0000256" key="5">
    <source>
        <dbReference type="ARBA" id="ARBA00022692"/>
    </source>
</evidence>